<proteinExistence type="predicted"/>
<organism evidence="1 2">
    <name type="scientific">Microbacterium deminutum</name>
    <dbReference type="NCBI Taxonomy" id="344164"/>
    <lineage>
        <taxon>Bacteria</taxon>
        <taxon>Bacillati</taxon>
        <taxon>Actinomycetota</taxon>
        <taxon>Actinomycetes</taxon>
        <taxon>Micrococcales</taxon>
        <taxon>Microbacteriaceae</taxon>
        <taxon>Microbacterium</taxon>
    </lineage>
</organism>
<name>A0ABP5CH64_9MICO</name>
<evidence type="ECO:0000313" key="1">
    <source>
        <dbReference type="EMBL" id="GAA1962733.1"/>
    </source>
</evidence>
<comment type="caution">
    <text evidence="1">The sequence shown here is derived from an EMBL/GenBank/DDBJ whole genome shotgun (WGS) entry which is preliminary data.</text>
</comment>
<reference evidence="2" key="1">
    <citation type="journal article" date="2019" name="Int. J. Syst. Evol. Microbiol.">
        <title>The Global Catalogue of Microorganisms (GCM) 10K type strain sequencing project: providing services to taxonomists for standard genome sequencing and annotation.</title>
        <authorList>
            <consortium name="The Broad Institute Genomics Platform"/>
            <consortium name="The Broad Institute Genome Sequencing Center for Infectious Disease"/>
            <person name="Wu L."/>
            <person name="Ma J."/>
        </authorList>
    </citation>
    <scope>NUCLEOTIDE SEQUENCE [LARGE SCALE GENOMIC DNA]</scope>
    <source>
        <strain evidence="2">JCM 14901</strain>
    </source>
</reference>
<accession>A0ABP5CH64</accession>
<evidence type="ECO:0000313" key="2">
    <source>
        <dbReference type="Proteomes" id="UP001499933"/>
    </source>
</evidence>
<gene>
    <name evidence="1" type="ORF">GCM10009776_26770</name>
</gene>
<keyword evidence="2" id="KW-1185">Reference proteome</keyword>
<dbReference type="EMBL" id="BAAAOG010000005">
    <property type="protein sequence ID" value="GAA1962733.1"/>
    <property type="molecule type" value="Genomic_DNA"/>
</dbReference>
<dbReference type="RefSeq" id="WP_344095453.1">
    <property type="nucleotide sequence ID" value="NZ_BAAAOG010000005.1"/>
</dbReference>
<dbReference type="Proteomes" id="UP001499933">
    <property type="component" value="Unassembled WGS sequence"/>
</dbReference>
<protein>
    <submittedName>
        <fullName evidence="1">Uncharacterized protein</fullName>
    </submittedName>
</protein>
<sequence>MPEALEHEEITARFVKSQSLNFDAIGKFVTEIGPELVERDAGLHGVIFGKFSTIACVLRADDVERFFGGGGMRGFAGLADALNVTNR</sequence>